<feature type="region of interest" description="Disordered" evidence="4">
    <location>
        <begin position="135"/>
        <end position="170"/>
    </location>
</feature>
<dbReference type="PANTHER" id="PTHR12241">
    <property type="entry name" value="TUBULIN POLYGLUTAMYLASE"/>
    <property type="match status" value="1"/>
</dbReference>
<dbReference type="Gene3D" id="3.30.470.20">
    <property type="entry name" value="ATP-grasp fold, B domain"/>
    <property type="match status" value="1"/>
</dbReference>
<keyword evidence="1" id="KW-0436">Ligase</keyword>
<dbReference type="PANTHER" id="PTHR12241:SF162">
    <property type="entry name" value="TUBULIN MONOGLUTAMYLASE TTLL4"/>
    <property type="match status" value="1"/>
</dbReference>
<feature type="region of interest" description="Disordered" evidence="4">
    <location>
        <begin position="294"/>
        <end position="317"/>
    </location>
</feature>
<dbReference type="PROSITE" id="PS51221">
    <property type="entry name" value="TTL"/>
    <property type="match status" value="1"/>
</dbReference>
<dbReference type="STRING" id="282301.A0A267G9G2"/>
<feature type="region of interest" description="Disordered" evidence="4">
    <location>
        <begin position="448"/>
        <end position="527"/>
    </location>
</feature>
<sequence length="1095" mass="117824">MRPQQQQQFGFRQSSLDSSNGSSRIDVLLPASLWQQKQQQQQQQKQQQQQQQQLPQSPPQAFGSGNSGRRQQRAVTASGSASNGCGGGGASFYSFKSLLGNGMHGSNGSFSTADNRFNGQVSSSRFQAIIDQYNQGSAAPPLPPPPPSPPPPPPPPPQQQQHPSVVIGGGGDSGSGFIINAFMRRQWTMADRHASASPLAQPAPPGALPIVRGGSGGVQSFCPPARMYTYNGNAAAGSNGGPAVMFELLQTDRSLQQQPQQQQQQQQQHRMPVTGTVTGCGPVYRPSQLSDQLCRAPASVGRGEPSLVGPATNGVEDPEDAAAKLAEIHKKLQQLSLQQQQQQQQQRPSMSPQLSISSVASSSSTTFASPAAAAAAAAAAGPASGSPLLSVRARLAAQPTGRPATASAAAAVSAVTTASTSTGGGFSGSSSVPAATLRARSASATVRANSRAHLAGAGASESRPTSAASSTLTARRSRSRGRSAGSRRGSSRSRSRSRASYEADGDSDFNDVDDDNDDSDDDDVINCLDDDVVSGSAASLSRSSSARNSRHNSASSSGRAAAAASAAAQSLNCLPSQIASLFPGVPPVLNFAGEGEYLESLPSELRRLLKWRLSSITPLVVKRVIGRSGFKISQKTEPGDDLESVESDDWLGYFGKHMKPNGFRTIREYQKVNHFPGSFILGRKDRLWKGLQRMQRLHGRKAFGFAPTTYCLPGDLKEFKAAWDAASVGTAQQQQQRWIIKPPASARGIGIRVVNKWQQIPKKRPVIVQTYLSRPYLINGSKFDLRIYVYVTSFEPLKFYVHEQGLVRFASVQYSQSSKTLGNRFMHLTNYSVNKHSASYTNGNPTGSANSGSKGGGGSADGEGHKWSLQSLWAYLRRCGQSPERVWDSIKDLVAKTMISGESHIAAQVRLLCRRQYCVHELFGLDVLLDDQLQPWLLEVNISPSLHSNSPLDVRVKGAMVTDLMRLAGFQLPTGPPWPDDYSPTEEERAKRVYHTEQKAWQDRLGSLLDCLTPSDIRCLAHSLDEFGRAGGFQRILPVGGDRGLQYLRYMDQPRYSNLLLHCFLTCHGRREGIELVSALWRRGAHLPGGASRSS</sequence>
<dbReference type="GO" id="GO:0000226">
    <property type="term" value="P:microtubule cytoskeleton organization"/>
    <property type="evidence" value="ECO:0007669"/>
    <property type="project" value="TreeGrafter"/>
</dbReference>
<feature type="region of interest" description="Disordered" evidence="4">
    <location>
        <begin position="253"/>
        <end position="282"/>
    </location>
</feature>
<dbReference type="GO" id="GO:0070740">
    <property type="term" value="F:tubulin-glutamic acid ligase activity"/>
    <property type="evidence" value="ECO:0007669"/>
    <property type="project" value="TreeGrafter"/>
</dbReference>
<feature type="compositionally biased region" description="Polar residues" evidence="4">
    <location>
        <begin position="9"/>
        <end position="23"/>
    </location>
</feature>
<proteinExistence type="predicted"/>
<comment type="caution">
    <text evidence="5">The sequence shown here is derived from an EMBL/GenBank/DDBJ whole genome shotgun (WGS) entry which is preliminary data.</text>
</comment>
<feature type="region of interest" description="Disordered" evidence="4">
    <location>
        <begin position="839"/>
        <end position="862"/>
    </location>
</feature>
<evidence type="ECO:0000256" key="3">
    <source>
        <dbReference type="ARBA" id="ARBA00022840"/>
    </source>
</evidence>
<feature type="compositionally biased region" description="Acidic residues" evidence="4">
    <location>
        <begin position="503"/>
        <end position="527"/>
    </location>
</feature>
<feature type="compositionally biased region" description="Low complexity" evidence="4">
    <location>
        <begin position="462"/>
        <end position="474"/>
    </location>
</feature>
<gene>
    <name evidence="5" type="ORF">BOX15_Mlig032771g3</name>
</gene>
<dbReference type="GO" id="GO:0036064">
    <property type="term" value="C:ciliary basal body"/>
    <property type="evidence" value="ECO:0007669"/>
    <property type="project" value="TreeGrafter"/>
</dbReference>
<dbReference type="GO" id="GO:0015631">
    <property type="term" value="F:tubulin binding"/>
    <property type="evidence" value="ECO:0007669"/>
    <property type="project" value="TreeGrafter"/>
</dbReference>
<organism evidence="5 6">
    <name type="scientific">Macrostomum lignano</name>
    <dbReference type="NCBI Taxonomy" id="282301"/>
    <lineage>
        <taxon>Eukaryota</taxon>
        <taxon>Metazoa</taxon>
        <taxon>Spiralia</taxon>
        <taxon>Lophotrochozoa</taxon>
        <taxon>Platyhelminthes</taxon>
        <taxon>Rhabditophora</taxon>
        <taxon>Macrostomorpha</taxon>
        <taxon>Macrostomida</taxon>
        <taxon>Macrostomidae</taxon>
        <taxon>Macrostomum</taxon>
    </lineage>
</organism>
<feature type="compositionally biased region" description="Pro residues" evidence="4">
    <location>
        <begin position="140"/>
        <end position="158"/>
    </location>
</feature>
<keyword evidence="6" id="KW-1185">Reference proteome</keyword>
<dbReference type="OrthoDB" id="202825at2759"/>
<evidence type="ECO:0008006" key="7">
    <source>
        <dbReference type="Google" id="ProtNLM"/>
    </source>
</evidence>
<feature type="region of interest" description="Disordered" evidence="4">
    <location>
        <begin position="1"/>
        <end position="86"/>
    </location>
</feature>
<dbReference type="EMBL" id="NIVC01000460">
    <property type="protein sequence ID" value="PAA82658.1"/>
    <property type="molecule type" value="Genomic_DNA"/>
</dbReference>
<keyword evidence="2" id="KW-0547">Nucleotide-binding</keyword>
<feature type="compositionally biased region" description="Low complexity" evidence="4">
    <location>
        <begin position="256"/>
        <end position="268"/>
    </location>
</feature>
<evidence type="ECO:0000313" key="5">
    <source>
        <dbReference type="EMBL" id="PAA82658.1"/>
    </source>
</evidence>
<evidence type="ECO:0000313" key="6">
    <source>
        <dbReference type="Proteomes" id="UP000215902"/>
    </source>
</evidence>
<reference evidence="5 6" key="1">
    <citation type="submission" date="2017-06" db="EMBL/GenBank/DDBJ databases">
        <title>A platform for efficient transgenesis in Macrostomum lignano, a flatworm model organism for stem cell research.</title>
        <authorList>
            <person name="Berezikov E."/>
        </authorList>
    </citation>
    <scope>NUCLEOTIDE SEQUENCE [LARGE SCALE GENOMIC DNA]</scope>
    <source>
        <strain evidence="5">DV1</strain>
        <tissue evidence="5">Whole organism</tissue>
    </source>
</reference>
<dbReference type="SUPFAM" id="SSF56059">
    <property type="entry name" value="Glutathione synthetase ATP-binding domain-like"/>
    <property type="match status" value="1"/>
</dbReference>
<evidence type="ECO:0000256" key="4">
    <source>
        <dbReference type="SAM" id="MobiDB-lite"/>
    </source>
</evidence>
<evidence type="ECO:0000256" key="1">
    <source>
        <dbReference type="ARBA" id="ARBA00022598"/>
    </source>
</evidence>
<dbReference type="GO" id="GO:0005524">
    <property type="term" value="F:ATP binding"/>
    <property type="evidence" value="ECO:0007669"/>
    <property type="project" value="UniProtKB-KW"/>
</dbReference>
<dbReference type="Proteomes" id="UP000215902">
    <property type="component" value="Unassembled WGS sequence"/>
</dbReference>
<feature type="region of interest" description="Disordered" evidence="4">
    <location>
        <begin position="334"/>
        <end position="357"/>
    </location>
</feature>
<accession>A0A267G9G2</accession>
<name>A0A267G9G2_9PLAT</name>
<keyword evidence="3" id="KW-0067">ATP-binding</keyword>
<dbReference type="InterPro" id="IPR004344">
    <property type="entry name" value="TTL/TTLL_fam"/>
</dbReference>
<feature type="compositionally biased region" description="Polar residues" evidence="4">
    <location>
        <begin position="63"/>
        <end position="75"/>
    </location>
</feature>
<protein>
    <recommendedName>
        <fullName evidence="7">Tubulin--tyrosine ligase-like protein 9</fullName>
    </recommendedName>
</protein>
<feature type="compositionally biased region" description="Low complexity" evidence="4">
    <location>
        <begin position="35"/>
        <end position="53"/>
    </location>
</feature>
<evidence type="ECO:0000256" key="2">
    <source>
        <dbReference type="ARBA" id="ARBA00022741"/>
    </source>
</evidence>
<dbReference type="Pfam" id="PF03133">
    <property type="entry name" value="TTL"/>
    <property type="match status" value="1"/>
</dbReference>
<dbReference type="AlphaFoldDB" id="A0A267G9G2"/>